<organism evidence="1 2">
    <name type="scientific">Salvia divinorum</name>
    <name type="common">Maria pastora</name>
    <name type="synonym">Diviner's sage</name>
    <dbReference type="NCBI Taxonomy" id="28513"/>
    <lineage>
        <taxon>Eukaryota</taxon>
        <taxon>Viridiplantae</taxon>
        <taxon>Streptophyta</taxon>
        <taxon>Embryophyta</taxon>
        <taxon>Tracheophyta</taxon>
        <taxon>Spermatophyta</taxon>
        <taxon>Magnoliopsida</taxon>
        <taxon>eudicotyledons</taxon>
        <taxon>Gunneridae</taxon>
        <taxon>Pentapetalae</taxon>
        <taxon>asterids</taxon>
        <taxon>lamiids</taxon>
        <taxon>Lamiales</taxon>
        <taxon>Lamiaceae</taxon>
        <taxon>Nepetoideae</taxon>
        <taxon>Mentheae</taxon>
        <taxon>Salviinae</taxon>
        <taxon>Salvia</taxon>
        <taxon>Salvia subgen. Calosphace</taxon>
    </lineage>
</organism>
<dbReference type="SUPFAM" id="SSF50978">
    <property type="entry name" value="WD40 repeat-like"/>
    <property type="match status" value="1"/>
</dbReference>
<reference evidence="1 2" key="1">
    <citation type="submission" date="2024-06" db="EMBL/GenBank/DDBJ databases">
        <title>A chromosome level genome sequence of Diviner's sage (Salvia divinorum).</title>
        <authorList>
            <person name="Ford S.A."/>
            <person name="Ro D.-K."/>
            <person name="Ness R.W."/>
            <person name="Phillips M.A."/>
        </authorList>
    </citation>
    <scope>NUCLEOTIDE SEQUENCE [LARGE SCALE GENOMIC DNA]</scope>
    <source>
        <strain evidence="1">SAF-2024a</strain>
        <tissue evidence="1">Leaf</tissue>
    </source>
</reference>
<evidence type="ECO:0000313" key="2">
    <source>
        <dbReference type="Proteomes" id="UP001567538"/>
    </source>
</evidence>
<gene>
    <name evidence="1" type="ORF">AAHA92_20017</name>
</gene>
<dbReference type="Gene3D" id="2.130.10.10">
    <property type="entry name" value="YVTN repeat-like/Quinoprotein amine dehydrogenase"/>
    <property type="match status" value="1"/>
</dbReference>
<accession>A0ABD1GFV7</accession>
<comment type="caution">
    <text evidence="1">The sequence shown here is derived from an EMBL/GenBank/DDBJ whole genome shotgun (WGS) entry which is preliminary data.</text>
</comment>
<dbReference type="Proteomes" id="UP001567538">
    <property type="component" value="Unassembled WGS sequence"/>
</dbReference>
<dbReference type="EMBL" id="JBEAFC010000008">
    <property type="protein sequence ID" value="KAL1542991.1"/>
    <property type="molecule type" value="Genomic_DNA"/>
</dbReference>
<dbReference type="PANTHER" id="PTHR22844:SF324">
    <property type="entry name" value="TRANSDUCIN_WD40 REPEAT PROTEIN"/>
    <property type="match status" value="1"/>
</dbReference>
<sequence length="107" mass="11951">MTSTLLTLKDRFRNCLSAKNYVKVCRCKQRLWIQHTNAVSGLAVDANRGELYSISWDKSFKTWNTSFDAVNYVAVSDGQNKHDSNLNALAVTLDEAGLVYSLATKMG</sequence>
<protein>
    <submittedName>
        <fullName evidence="1">Protein JINGUBANG-like</fullName>
    </submittedName>
</protein>
<keyword evidence="2" id="KW-1185">Reference proteome</keyword>
<evidence type="ECO:0000313" key="1">
    <source>
        <dbReference type="EMBL" id="KAL1542991.1"/>
    </source>
</evidence>
<name>A0ABD1GFV7_SALDI</name>
<dbReference type="InterPro" id="IPR036322">
    <property type="entry name" value="WD40_repeat_dom_sf"/>
</dbReference>
<dbReference type="InterPro" id="IPR045182">
    <property type="entry name" value="JINGUBANG-like"/>
</dbReference>
<dbReference type="PANTHER" id="PTHR22844">
    <property type="entry name" value="F-BOX AND WD40 DOMAIN PROTEIN"/>
    <property type="match status" value="1"/>
</dbReference>
<proteinExistence type="predicted"/>
<dbReference type="InterPro" id="IPR015943">
    <property type="entry name" value="WD40/YVTN_repeat-like_dom_sf"/>
</dbReference>
<dbReference type="AlphaFoldDB" id="A0ABD1GFV7"/>